<accession>A0A4V1J550</accession>
<gene>
    <name evidence="3" type="ORF">BJ085DRAFT_37369</name>
</gene>
<protein>
    <submittedName>
        <fullName evidence="3">Uncharacterized protein</fullName>
    </submittedName>
</protein>
<feature type="chain" id="PRO_5020662364" evidence="2">
    <location>
        <begin position="28"/>
        <end position="511"/>
    </location>
</feature>
<evidence type="ECO:0000313" key="3">
    <source>
        <dbReference type="EMBL" id="RKP37829.1"/>
    </source>
</evidence>
<sequence>MAVLKQVGVSGVVCWISLVWLALKAHGSDFYGPPTRNSAFMPDMVEYRTQFRGISPSDSSVPPSDGSPTVGAEEQMDLEEYVDFLGGEHEASFDQTGLINRPQMPISNNMPANNGPLGMVPSNWGFVTSKPEPVPFEWTPAMDILLRGSSAQLTGSHAIPLETPDKPLEVKPRKNPLDHTSSPLDTYSMSEGVDEYHTDVSMSEFSTASTLDALPSMDEVNTIPITQAGISTGLSSIENTPAFTPGATAQFAPTISANGSQEFAKPMYPWARPNSFPRTKRAREASSPPRPAARLVPVIAPMPKLPVMPILREGSRQPHLLLQCYPGIRLMPQASGDYLLNFSVFQDYVVNNLFQRNQQRANRPTRPLRGMSASTIPGPASAEEFKQVVRASKANFMKHHFTSSNNYDNDEPLLTRKVRPGDLDKYVYQLAFMCHAIRQGNQSLYAIYRDQSTGAYRFEFVFGNPKVQESYRHLIHFWSNTKGYIQVSPVVLASEQLEYHITIGQLIVEAP</sequence>
<evidence type="ECO:0000256" key="2">
    <source>
        <dbReference type="SAM" id="SignalP"/>
    </source>
</evidence>
<feature type="signal peptide" evidence="2">
    <location>
        <begin position="1"/>
        <end position="27"/>
    </location>
</feature>
<name>A0A4V1J550_9FUNG</name>
<organism evidence="3 4">
    <name type="scientific">Dimargaris cristalligena</name>
    <dbReference type="NCBI Taxonomy" id="215637"/>
    <lineage>
        <taxon>Eukaryota</taxon>
        <taxon>Fungi</taxon>
        <taxon>Fungi incertae sedis</taxon>
        <taxon>Zoopagomycota</taxon>
        <taxon>Kickxellomycotina</taxon>
        <taxon>Dimargaritomycetes</taxon>
        <taxon>Dimargaritales</taxon>
        <taxon>Dimargaritaceae</taxon>
        <taxon>Dimargaris</taxon>
    </lineage>
</organism>
<keyword evidence="4" id="KW-1185">Reference proteome</keyword>
<dbReference type="EMBL" id="ML002441">
    <property type="protein sequence ID" value="RKP37829.1"/>
    <property type="molecule type" value="Genomic_DNA"/>
</dbReference>
<feature type="compositionally biased region" description="Basic and acidic residues" evidence="1">
    <location>
        <begin position="163"/>
        <end position="177"/>
    </location>
</feature>
<feature type="compositionally biased region" description="Polar residues" evidence="1">
    <location>
        <begin position="178"/>
        <end position="189"/>
    </location>
</feature>
<feature type="region of interest" description="Disordered" evidence="1">
    <location>
        <begin position="159"/>
        <end position="189"/>
    </location>
</feature>
<dbReference type="AlphaFoldDB" id="A0A4V1J550"/>
<proteinExistence type="predicted"/>
<evidence type="ECO:0000256" key="1">
    <source>
        <dbReference type="SAM" id="MobiDB-lite"/>
    </source>
</evidence>
<keyword evidence="2" id="KW-0732">Signal</keyword>
<dbReference type="Proteomes" id="UP000268162">
    <property type="component" value="Unassembled WGS sequence"/>
</dbReference>
<evidence type="ECO:0000313" key="4">
    <source>
        <dbReference type="Proteomes" id="UP000268162"/>
    </source>
</evidence>
<reference evidence="4" key="1">
    <citation type="journal article" date="2018" name="Nat. Microbiol.">
        <title>Leveraging single-cell genomics to expand the fungal tree of life.</title>
        <authorList>
            <person name="Ahrendt S.R."/>
            <person name="Quandt C.A."/>
            <person name="Ciobanu D."/>
            <person name="Clum A."/>
            <person name="Salamov A."/>
            <person name="Andreopoulos B."/>
            <person name="Cheng J.F."/>
            <person name="Woyke T."/>
            <person name="Pelin A."/>
            <person name="Henrissat B."/>
            <person name="Reynolds N.K."/>
            <person name="Benny G.L."/>
            <person name="Smith M.E."/>
            <person name="James T.Y."/>
            <person name="Grigoriev I.V."/>
        </authorList>
    </citation>
    <scope>NUCLEOTIDE SEQUENCE [LARGE SCALE GENOMIC DNA]</scope>
    <source>
        <strain evidence="4">RSA 468</strain>
    </source>
</reference>